<feature type="transmembrane region" description="Helical" evidence="3">
    <location>
        <begin position="146"/>
        <end position="168"/>
    </location>
</feature>
<gene>
    <name evidence="5" type="ORF">JFL75_04325</name>
</gene>
<feature type="transmembrane region" description="Helical" evidence="3">
    <location>
        <begin position="72"/>
        <end position="95"/>
    </location>
</feature>
<reference evidence="5" key="1">
    <citation type="submission" date="2021-01" db="EMBL/GenBank/DDBJ databases">
        <title>Description of Breznakiella homolactica.</title>
        <authorList>
            <person name="Song Y."/>
            <person name="Brune A."/>
        </authorList>
    </citation>
    <scope>NUCLEOTIDE SEQUENCE</scope>
    <source>
        <strain evidence="5">RmG30</strain>
    </source>
</reference>
<evidence type="ECO:0000256" key="1">
    <source>
        <dbReference type="ARBA" id="ARBA00000085"/>
    </source>
</evidence>
<feature type="transmembrane region" description="Helical" evidence="3">
    <location>
        <begin position="180"/>
        <end position="197"/>
    </location>
</feature>
<comment type="catalytic activity">
    <reaction evidence="1">
        <text>ATP + protein L-histidine = ADP + protein N-phospho-L-histidine.</text>
        <dbReference type="EC" id="2.7.13.3"/>
    </reaction>
</comment>
<dbReference type="Gene3D" id="3.30.565.10">
    <property type="entry name" value="Histidine kinase-like ATPase, C-terminal domain"/>
    <property type="match status" value="1"/>
</dbReference>
<dbReference type="AlphaFoldDB" id="A0A7T7XPS3"/>
<dbReference type="InterPro" id="IPR050640">
    <property type="entry name" value="Bact_2-comp_sensor_kinase"/>
</dbReference>
<dbReference type="InterPro" id="IPR036890">
    <property type="entry name" value="HATPase_C_sf"/>
</dbReference>
<dbReference type="InterPro" id="IPR010559">
    <property type="entry name" value="Sig_transdc_His_kin_internal"/>
</dbReference>
<dbReference type="PANTHER" id="PTHR34220">
    <property type="entry name" value="SENSOR HISTIDINE KINASE YPDA"/>
    <property type="match status" value="1"/>
</dbReference>
<dbReference type="EMBL" id="CP067089">
    <property type="protein sequence ID" value="QQO10153.1"/>
    <property type="molecule type" value="Genomic_DNA"/>
</dbReference>
<dbReference type="GO" id="GO:0000155">
    <property type="term" value="F:phosphorelay sensor kinase activity"/>
    <property type="evidence" value="ECO:0007669"/>
    <property type="project" value="InterPro"/>
</dbReference>
<dbReference type="EC" id="2.7.13.3" evidence="2"/>
<feature type="transmembrane region" description="Helical" evidence="3">
    <location>
        <begin position="40"/>
        <end position="60"/>
    </location>
</feature>
<keyword evidence="3" id="KW-0472">Membrane</keyword>
<dbReference type="SMART" id="SM00387">
    <property type="entry name" value="HATPase_c"/>
    <property type="match status" value="1"/>
</dbReference>
<sequence>MNTIGSINISLEIFSSILSLIIIVCLSISENRNTRLNRLFIIMLAFNIGVLLSDAVTWILDSNTQWYSYYLIRIANFCVYSFGYIILAFFNDYLITYLAGKTKISRIPVYVISGLCAAAVLLVFISQFNHMYYYFDENNVYHRSEWYWLSQVWAIIIMLTDTAIIILYRKAMNRREFISFLSYGVLPVAAMIIQILVYGLTLLYIGTTLSLLIIYVSIQVEQTKLLKAKDQELAESRISIMLSQIQPHFLYNVLVVIKQLCDIDPPKAKEAVMEFAEYLRGNLDSLQLKTPIPFDKELRHVENYLSLEKKRFGDLVSLELDIHVRDFLIPSLTLQPLVENAVRYGVSRTQGGTIRITAAEADEQIVITVADDGAGFDPSHTGRDGRSHVGIENVRNRLAAMCCGTLTVNSAPGKGTIVTITLPRKNLQAVKAGIRR</sequence>
<evidence type="ECO:0000256" key="2">
    <source>
        <dbReference type="ARBA" id="ARBA00012438"/>
    </source>
</evidence>
<protein>
    <recommendedName>
        <fullName evidence="2">histidine kinase</fullName>
        <ecNumber evidence="2">2.7.13.3</ecNumber>
    </recommendedName>
</protein>
<dbReference type="KEGG" id="bhc:JFL75_04325"/>
<dbReference type="Pfam" id="PF02518">
    <property type="entry name" value="HATPase_c"/>
    <property type="match status" value="1"/>
</dbReference>
<feature type="domain" description="Histidine kinase" evidence="4">
    <location>
        <begin position="334"/>
        <end position="426"/>
    </location>
</feature>
<dbReference type="PANTHER" id="PTHR34220:SF7">
    <property type="entry name" value="SENSOR HISTIDINE KINASE YPDA"/>
    <property type="match status" value="1"/>
</dbReference>
<dbReference type="InterPro" id="IPR005467">
    <property type="entry name" value="His_kinase_dom"/>
</dbReference>
<proteinExistence type="predicted"/>
<evidence type="ECO:0000313" key="5">
    <source>
        <dbReference type="EMBL" id="QQO10153.1"/>
    </source>
</evidence>
<keyword evidence="3" id="KW-0812">Transmembrane</keyword>
<dbReference type="PRINTS" id="PR00344">
    <property type="entry name" value="BCTRLSENSOR"/>
</dbReference>
<dbReference type="GO" id="GO:0016020">
    <property type="term" value="C:membrane"/>
    <property type="evidence" value="ECO:0007669"/>
    <property type="project" value="InterPro"/>
</dbReference>
<keyword evidence="3" id="KW-1133">Transmembrane helix</keyword>
<dbReference type="InterPro" id="IPR003594">
    <property type="entry name" value="HATPase_dom"/>
</dbReference>
<keyword evidence="5" id="KW-0418">Kinase</keyword>
<feature type="transmembrane region" description="Helical" evidence="3">
    <location>
        <begin position="6"/>
        <end position="28"/>
    </location>
</feature>
<dbReference type="SUPFAM" id="SSF55874">
    <property type="entry name" value="ATPase domain of HSP90 chaperone/DNA topoisomerase II/histidine kinase"/>
    <property type="match status" value="1"/>
</dbReference>
<evidence type="ECO:0000259" key="4">
    <source>
        <dbReference type="PROSITE" id="PS50109"/>
    </source>
</evidence>
<evidence type="ECO:0000256" key="3">
    <source>
        <dbReference type="SAM" id="Phobius"/>
    </source>
</evidence>
<dbReference type="PROSITE" id="PS50109">
    <property type="entry name" value="HIS_KIN"/>
    <property type="match status" value="1"/>
</dbReference>
<name>A0A7T7XPS3_9SPIR</name>
<dbReference type="InterPro" id="IPR004358">
    <property type="entry name" value="Sig_transdc_His_kin-like_C"/>
</dbReference>
<keyword evidence="6" id="KW-1185">Reference proteome</keyword>
<organism evidence="5 6">
    <name type="scientific">Breznakiella homolactica</name>
    <dbReference type="NCBI Taxonomy" id="2798577"/>
    <lineage>
        <taxon>Bacteria</taxon>
        <taxon>Pseudomonadati</taxon>
        <taxon>Spirochaetota</taxon>
        <taxon>Spirochaetia</taxon>
        <taxon>Spirochaetales</taxon>
        <taxon>Breznakiellaceae</taxon>
        <taxon>Breznakiella</taxon>
    </lineage>
</organism>
<dbReference type="RefSeq" id="WP_215627457.1">
    <property type="nucleotide sequence ID" value="NZ_CP067089.2"/>
</dbReference>
<dbReference type="Pfam" id="PF06580">
    <property type="entry name" value="His_kinase"/>
    <property type="match status" value="1"/>
</dbReference>
<feature type="transmembrane region" description="Helical" evidence="3">
    <location>
        <begin position="107"/>
        <end position="126"/>
    </location>
</feature>
<dbReference type="Proteomes" id="UP000595917">
    <property type="component" value="Chromosome"/>
</dbReference>
<keyword evidence="5" id="KW-0808">Transferase</keyword>
<accession>A0A7T7XPS3</accession>
<evidence type="ECO:0000313" key="6">
    <source>
        <dbReference type="Proteomes" id="UP000595917"/>
    </source>
</evidence>